<feature type="transmembrane region" description="Helical" evidence="6">
    <location>
        <begin position="182"/>
        <end position="200"/>
    </location>
</feature>
<evidence type="ECO:0000313" key="9">
    <source>
        <dbReference type="Proteomes" id="UP001590951"/>
    </source>
</evidence>
<feature type="transmembrane region" description="Helical" evidence="6">
    <location>
        <begin position="152"/>
        <end position="170"/>
    </location>
</feature>
<comment type="subcellular location">
    <subcellularLocation>
        <location evidence="1">Membrane</location>
        <topology evidence="1">Multi-pass membrane protein</topology>
    </subcellularLocation>
</comment>
<keyword evidence="3 6" id="KW-1133">Transmembrane helix</keyword>
<feature type="transmembrane region" description="Helical" evidence="6">
    <location>
        <begin position="220"/>
        <end position="243"/>
    </location>
</feature>
<evidence type="ECO:0000313" key="8">
    <source>
        <dbReference type="EMBL" id="KAL2045432.1"/>
    </source>
</evidence>
<evidence type="ECO:0000256" key="4">
    <source>
        <dbReference type="ARBA" id="ARBA00023136"/>
    </source>
</evidence>
<evidence type="ECO:0000256" key="1">
    <source>
        <dbReference type="ARBA" id="ARBA00004141"/>
    </source>
</evidence>
<keyword evidence="9" id="KW-1185">Reference proteome</keyword>
<protein>
    <recommendedName>
        <fullName evidence="7">Rhodopsin domain-containing protein</fullName>
    </recommendedName>
</protein>
<gene>
    <name evidence="8" type="ORF">ABVK25_012103</name>
</gene>
<accession>A0ABR4AI30</accession>
<proteinExistence type="inferred from homology"/>
<feature type="transmembrane region" description="Helical" evidence="6">
    <location>
        <begin position="99"/>
        <end position="121"/>
    </location>
</feature>
<evidence type="ECO:0000256" key="3">
    <source>
        <dbReference type="ARBA" id="ARBA00022989"/>
    </source>
</evidence>
<evidence type="ECO:0000256" key="6">
    <source>
        <dbReference type="SAM" id="Phobius"/>
    </source>
</evidence>
<comment type="similarity">
    <text evidence="5">Belongs to the SAT4 family.</text>
</comment>
<dbReference type="InterPro" id="IPR052337">
    <property type="entry name" value="SAT4-like"/>
</dbReference>
<keyword evidence="2 6" id="KW-0812">Transmembrane</keyword>
<feature type="domain" description="Rhodopsin" evidence="7">
    <location>
        <begin position="5"/>
        <end position="243"/>
    </location>
</feature>
<sequence length="306" mass="34692">MFVTLRFYCRKKITKNVWWDDWCILITYLFVLIASCILAAYVSYGGARHTFDIPAAQLPTVTKLNYISQVFHIMGISIGKVAVALLIYRLQAPCRWRTWVLACLSIGVFVTGSLSIILYFLQCTPRQALFNPSLGKCWNPKYMNGYIIADSSLKAMADLVLAFLPITFLWNLQISRRKKVSLAMLLGLGVVAFICAIVKISQLPTDKIKADINWVNVSLLIWNFNEANVVIWAACLPTLMPIFGHKSHNHDTRPPFRYFRLVSIDGKPTRSQRMPDGSPSEDSDLANVLKQGSMEHSGERWIKNQV</sequence>
<dbReference type="PANTHER" id="PTHR33048">
    <property type="entry name" value="PTH11-LIKE INTEGRAL MEMBRANE PROTEIN (AFU_ORTHOLOGUE AFUA_5G11245)"/>
    <property type="match status" value="1"/>
</dbReference>
<feature type="transmembrane region" description="Helical" evidence="6">
    <location>
        <begin position="21"/>
        <end position="44"/>
    </location>
</feature>
<dbReference type="PANTHER" id="PTHR33048:SF146">
    <property type="entry name" value="INTEGRAL MEMBRANE PROTEIN"/>
    <property type="match status" value="1"/>
</dbReference>
<organism evidence="8 9">
    <name type="scientific">Lepraria finkii</name>
    <dbReference type="NCBI Taxonomy" id="1340010"/>
    <lineage>
        <taxon>Eukaryota</taxon>
        <taxon>Fungi</taxon>
        <taxon>Dikarya</taxon>
        <taxon>Ascomycota</taxon>
        <taxon>Pezizomycotina</taxon>
        <taxon>Lecanoromycetes</taxon>
        <taxon>OSLEUM clade</taxon>
        <taxon>Lecanoromycetidae</taxon>
        <taxon>Lecanorales</taxon>
        <taxon>Lecanorineae</taxon>
        <taxon>Stereocaulaceae</taxon>
        <taxon>Lepraria</taxon>
    </lineage>
</organism>
<dbReference type="InterPro" id="IPR049326">
    <property type="entry name" value="Rhodopsin_dom_fungi"/>
</dbReference>
<dbReference type="Proteomes" id="UP001590951">
    <property type="component" value="Unassembled WGS sequence"/>
</dbReference>
<evidence type="ECO:0000259" key="7">
    <source>
        <dbReference type="Pfam" id="PF20684"/>
    </source>
</evidence>
<dbReference type="EMBL" id="JBHFEH010000144">
    <property type="protein sequence ID" value="KAL2045432.1"/>
    <property type="molecule type" value="Genomic_DNA"/>
</dbReference>
<evidence type="ECO:0000256" key="5">
    <source>
        <dbReference type="ARBA" id="ARBA00038359"/>
    </source>
</evidence>
<comment type="caution">
    <text evidence="8">The sequence shown here is derived from an EMBL/GenBank/DDBJ whole genome shotgun (WGS) entry which is preliminary data.</text>
</comment>
<name>A0ABR4AI30_9LECA</name>
<evidence type="ECO:0000256" key="2">
    <source>
        <dbReference type="ARBA" id="ARBA00022692"/>
    </source>
</evidence>
<feature type="transmembrane region" description="Helical" evidence="6">
    <location>
        <begin position="64"/>
        <end position="87"/>
    </location>
</feature>
<reference evidence="8 9" key="1">
    <citation type="submission" date="2024-09" db="EMBL/GenBank/DDBJ databases">
        <title>Rethinking Asexuality: The Enigmatic Case of Functional Sexual Genes in Lepraria (Stereocaulaceae).</title>
        <authorList>
            <person name="Doellman M."/>
            <person name="Sun Y."/>
            <person name="Barcenas-Pena A."/>
            <person name="Lumbsch H.T."/>
            <person name="Grewe F."/>
        </authorList>
    </citation>
    <scope>NUCLEOTIDE SEQUENCE [LARGE SCALE GENOMIC DNA]</scope>
    <source>
        <strain evidence="8 9">Grewe 0041</strain>
    </source>
</reference>
<keyword evidence="4 6" id="KW-0472">Membrane</keyword>
<dbReference type="Pfam" id="PF20684">
    <property type="entry name" value="Fung_rhodopsin"/>
    <property type="match status" value="1"/>
</dbReference>